<gene>
    <name evidence="2" type="ORF">D5F01_LYC16101</name>
</gene>
<evidence type="ECO:0000313" key="3">
    <source>
        <dbReference type="Proteomes" id="UP000424527"/>
    </source>
</evidence>
<dbReference type="Proteomes" id="UP000424527">
    <property type="component" value="Unassembled WGS sequence"/>
</dbReference>
<protein>
    <submittedName>
        <fullName evidence="2">Uncharacterized protein</fullName>
    </submittedName>
</protein>
<name>A0A6G0I559_LARCR</name>
<feature type="region of interest" description="Disordered" evidence="1">
    <location>
        <begin position="14"/>
        <end position="47"/>
    </location>
</feature>
<reference evidence="2 3" key="1">
    <citation type="submission" date="2019-07" db="EMBL/GenBank/DDBJ databases">
        <title>Chromosome genome assembly for large yellow croaker.</title>
        <authorList>
            <person name="Xiao S."/>
        </authorList>
    </citation>
    <scope>NUCLEOTIDE SEQUENCE [LARGE SCALE GENOMIC DNA]</scope>
    <source>
        <strain evidence="2">JMULYC20181020</strain>
        <tissue evidence="2">Muscle</tissue>
    </source>
</reference>
<accession>A0A6G0I559</accession>
<keyword evidence="3" id="KW-1185">Reference proteome</keyword>
<organism evidence="2 3">
    <name type="scientific">Larimichthys crocea</name>
    <name type="common">Large yellow croaker</name>
    <name type="synonym">Pseudosciaena crocea</name>
    <dbReference type="NCBI Taxonomy" id="215358"/>
    <lineage>
        <taxon>Eukaryota</taxon>
        <taxon>Metazoa</taxon>
        <taxon>Chordata</taxon>
        <taxon>Craniata</taxon>
        <taxon>Vertebrata</taxon>
        <taxon>Euteleostomi</taxon>
        <taxon>Actinopterygii</taxon>
        <taxon>Neopterygii</taxon>
        <taxon>Teleostei</taxon>
        <taxon>Neoteleostei</taxon>
        <taxon>Acanthomorphata</taxon>
        <taxon>Eupercaria</taxon>
        <taxon>Sciaenidae</taxon>
        <taxon>Larimichthys</taxon>
    </lineage>
</organism>
<evidence type="ECO:0000256" key="1">
    <source>
        <dbReference type="SAM" id="MobiDB-lite"/>
    </source>
</evidence>
<sequence>MFWRWRNQLVFPPCAERTTGGKQTAGEQRGAAGKRRRETPSGGAAIPAPPSHLHLLVRVFPSPCSTRSALNCLLSHLLSVSLLLAAERAHSLQGVYKDTDTASCRSRQLEDDPETFITLNFQLESSFTNSLMSCDVSIHRDDEEDTCHGEVDAPSSLHAIRTLEQKHKEAPESRFNIDINCFCTNQAEWAQSMGAWRPPEVDPSTKHHHLFFLLRLLQQWGTS</sequence>
<comment type="caution">
    <text evidence="2">The sequence shown here is derived from an EMBL/GenBank/DDBJ whole genome shotgun (WGS) entry which is preliminary data.</text>
</comment>
<proteinExistence type="predicted"/>
<dbReference type="AlphaFoldDB" id="A0A6G0I559"/>
<evidence type="ECO:0000313" key="2">
    <source>
        <dbReference type="EMBL" id="KAE8286411.1"/>
    </source>
</evidence>
<dbReference type="EMBL" id="REGW02000015">
    <property type="protein sequence ID" value="KAE8286411.1"/>
    <property type="molecule type" value="Genomic_DNA"/>
</dbReference>